<name>A0A5C3N4E8_9AGAM</name>
<dbReference type="AlphaFoldDB" id="A0A5C3N4E8"/>
<feature type="region of interest" description="Disordered" evidence="1">
    <location>
        <begin position="148"/>
        <end position="279"/>
    </location>
</feature>
<feature type="compositionally biased region" description="Pro residues" evidence="1">
    <location>
        <begin position="219"/>
        <end position="257"/>
    </location>
</feature>
<gene>
    <name evidence="2" type="ORF">OE88DRAFT_1644582</name>
</gene>
<sequence>MCNEPGSLEDTAGLPSPNKNKLRALMWLQTISVNFPEVKRTYSIMEMLENSMRLDIFGIEWQRTSFHQPMGRSHLHLSALACFLCSQGDRLRGDSIPKLTCHRTEETIEVSCRDQRLAKYIRPYTAPRAIRGAFGNISEALLPEPFVQDVPATPSPQLRRGHAAPPTPSSRVTRLLARAAAAAQTGATAAIPPSRGDTTPEPVSAPMATEAVTQTSPTSTPPPSPSPSPSHSPSPPSPSLSPAPSPSPSCSPSPPTCTPIAPVPAQEATPTGPSTVPPSQDIQALITVASGSIDIFEIHNHLSFDVPYAEFTLAYDIDPYDAIEGSHFLPVIDRPPPVMEESFGMEVDIRSPAADAEMLLNPQEEQEEDASNAMEL</sequence>
<feature type="compositionally biased region" description="Low complexity" evidence="1">
    <location>
        <begin position="173"/>
        <end position="190"/>
    </location>
</feature>
<reference evidence="2 3" key="1">
    <citation type="journal article" date="2019" name="Nat. Ecol. Evol.">
        <title>Megaphylogeny resolves global patterns of mushroom evolution.</title>
        <authorList>
            <person name="Varga T."/>
            <person name="Krizsan K."/>
            <person name="Foldi C."/>
            <person name="Dima B."/>
            <person name="Sanchez-Garcia M."/>
            <person name="Sanchez-Ramirez S."/>
            <person name="Szollosi G.J."/>
            <person name="Szarkandi J.G."/>
            <person name="Papp V."/>
            <person name="Albert L."/>
            <person name="Andreopoulos W."/>
            <person name="Angelini C."/>
            <person name="Antonin V."/>
            <person name="Barry K.W."/>
            <person name="Bougher N.L."/>
            <person name="Buchanan P."/>
            <person name="Buyck B."/>
            <person name="Bense V."/>
            <person name="Catcheside P."/>
            <person name="Chovatia M."/>
            <person name="Cooper J."/>
            <person name="Damon W."/>
            <person name="Desjardin D."/>
            <person name="Finy P."/>
            <person name="Geml J."/>
            <person name="Haridas S."/>
            <person name="Hughes K."/>
            <person name="Justo A."/>
            <person name="Karasinski D."/>
            <person name="Kautmanova I."/>
            <person name="Kiss B."/>
            <person name="Kocsube S."/>
            <person name="Kotiranta H."/>
            <person name="LaButti K.M."/>
            <person name="Lechner B.E."/>
            <person name="Liimatainen K."/>
            <person name="Lipzen A."/>
            <person name="Lukacs Z."/>
            <person name="Mihaltcheva S."/>
            <person name="Morgado L.N."/>
            <person name="Niskanen T."/>
            <person name="Noordeloos M.E."/>
            <person name="Ohm R.A."/>
            <person name="Ortiz-Santana B."/>
            <person name="Ovrebo C."/>
            <person name="Racz N."/>
            <person name="Riley R."/>
            <person name="Savchenko A."/>
            <person name="Shiryaev A."/>
            <person name="Soop K."/>
            <person name="Spirin V."/>
            <person name="Szebenyi C."/>
            <person name="Tomsovsky M."/>
            <person name="Tulloss R.E."/>
            <person name="Uehling J."/>
            <person name="Grigoriev I.V."/>
            <person name="Vagvolgyi C."/>
            <person name="Papp T."/>
            <person name="Martin F.M."/>
            <person name="Miettinen O."/>
            <person name="Hibbett D.S."/>
            <person name="Nagy L.G."/>
        </authorList>
    </citation>
    <scope>NUCLEOTIDE SEQUENCE [LARGE SCALE GENOMIC DNA]</scope>
    <source>
        <strain evidence="2 3">OMC1185</strain>
    </source>
</reference>
<evidence type="ECO:0000313" key="3">
    <source>
        <dbReference type="Proteomes" id="UP000305948"/>
    </source>
</evidence>
<dbReference type="Proteomes" id="UP000305948">
    <property type="component" value="Unassembled WGS sequence"/>
</dbReference>
<dbReference type="EMBL" id="ML213510">
    <property type="protein sequence ID" value="TFK51982.1"/>
    <property type="molecule type" value="Genomic_DNA"/>
</dbReference>
<protein>
    <submittedName>
        <fullName evidence="2">Uncharacterized protein</fullName>
    </submittedName>
</protein>
<evidence type="ECO:0000256" key="1">
    <source>
        <dbReference type="SAM" id="MobiDB-lite"/>
    </source>
</evidence>
<keyword evidence="3" id="KW-1185">Reference proteome</keyword>
<organism evidence="2 3">
    <name type="scientific">Heliocybe sulcata</name>
    <dbReference type="NCBI Taxonomy" id="5364"/>
    <lineage>
        <taxon>Eukaryota</taxon>
        <taxon>Fungi</taxon>
        <taxon>Dikarya</taxon>
        <taxon>Basidiomycota</taxon>
        <taxon>Agaricomycotina</taxon>
        <taxon>Agaricomycetes</taxon>
        <taxon>Gloeophyllales</taxon>
        <taxon>Gloeophyllaceae</taxon>
        <taxon>Heliocybe</taxon>
    </lineage>
</organism>
<proteinExistence type="predicted"/>
<accession>A0A5C3N4E8</accession>
<evidence type="ECO:0000313" key="2">
    <source>
        <dbReference type="EMBL" id="TFK51982.1"/>
    </source>
</evidence>
<feature type="compositionally biased region" description="Polar residues" evidence="1">
    <location>
        <begin position="268"/>
        <end position="279"/>
    </location>
</feature>